<protein>
    <submittedName>
        <fullName evidence="2">Uncharacterized protein</fullName>
    </submittedName>
</protein>
<dbReference type="Proteomes" id="UP000177369">
    <property type="component" value="Unassembled WGS sequence"/>
</dbReference>
<evidence type="ECO:0000313" key="2">
    <source>
        <dbReference type="EMBL" id="OGD88689.1"/>
    </source>
</evidence>
<feature type="transmembrane region" description="Helical" evidence="1">
    <location>
        <begin position="236"/>
        <end position="260"/>
    </location>
</feature>
<dbReference type="EMBL" id="MFBD01000019">
    <property type="protein sequence ID" value="OGD88689.1"/>
    <property type="molecule type" value="Genomic_DNA"/>
</dbReference>
<accession>A0A1F5GA15</accession>
<proteinExistence type="predicted"/>
<comment type="caution">
    <text evidence="2">The sequence shown here is derived from an EMBL/GenBank/DDBJ whole genome shotgun (WGS) entry which is preliminary data.</text>
</comment>
<keyword evidence="1" id="KW-0472">Membrane</keyword>
<organism evidence="2 3">
    <name type="scientific">Candidatus Curtissbacteria bacterium RIFCSPHIGHO2_02_FULL_40_16b</name>
    <dbReference type="NCBI Taxonomy" id="1797714"/>
    <lineage>
        <taxon>Bacteria</taxon>
        <taxon>Candidatus Curtissiibacteriota</taxon>
    </lineage>
</organism>
<reference evidence="2 3" key="1">
    <citation type="journal article" date="2016" name="Nat. Commun.">
        <title>Thousands of microbial genomes shed light on interconnected biogeochemical processes in an aquifer system.</title>
        <authorList>
            <person name="Anantharaman K."/>
            <person name="Brown C.T."/>
            <person name="Hug L.A."/>
            <person name="Sharon I."/>
            <person name="Castelle C.J."/>
            <person name="Probst A.J."/>
            <person name="Thomas B.C."/>
            <person name="Singh A."/>
            <person name="Wilkins M.J."/>
            <person name="Karaoz U."/>
            <person name="Brodie E.L."/>
            <person name="Williams K.H."/>
            <person name="Hubbard S.S."/>
            <person name="Banfield J.F."/>
        </authorList>
    </citation>
    <scope>NUCLEOTIDE SEQUENCE [LARGE SCALE GENOMIC DNA]</scope>
</reference>
<feature type="transmembrane region" description="Helical" evidence="1">
    <location>
        <begin position="193"/>
        <end position="215"/>
    </location>
</feature>
<evidence type="ECO:0000256" key="1">
    <source>
        <dbReference type="SAM" id="Phobius"/>
    </source>
</evidence>
<keyword evidence="1" id="KW-0812">Transmembrane</keyword>
<name>A0A1F5GA15_9BACT</name>
<dbReference type="STRING" id="1797714.A3D04_03690"/>
<keyword evidence="1" id="KW-1133">Transmembrane helix</keyword>
<gene>
    <name evidence="2" type="ORF">A3D04_03690</name>
</gene>
<evidence type="ECO:0000313" key="3">
    <source>
        <dbReference type="Proteomes" id="UP000177369"/>
    </source>
</evidence>
<dbReference type="AlphaFoldDB" id="A0A1F5GA15"/>
<sequence length="263" mass="26758">MKTAFLYRFIVYSLLFIVLVPLLAIYQTPFASVVLAQDLPTLGGVAVNVEINDSDVQAGDIISATRDGFKRSTQEYDVLVFGVVVNAPILSVEPRTDTSRPVISSGETLVRVSTAGGEIAEGDLITTSSEAGVGIKATRSGYVIGKALQGYTDSGQVGLISVLVGPSFGSGAGAGAGIGSLIGIAVNPENSRYVLAALLGIIVAIGATVAFIRLISTGVTAVGRNPLAKGSIYRSMFIAGVIIAVLATIGVAAIVAIISLGGS</sequence>